<dbReference type="Proteomes" id="UP000016960">
    <property type="component" value="Unassembled WGS sequence"/>
</dbReference>
<protein>
    <submittedName>
        <fullName evidence="1">Uncharacterized protein</fullName>
    </submittedName>
</protein>
<dbReference type="AlphaFoldDB" id="U5DJ84"/>
<dbReference type="eggNOG" id="ENOG5032ST5">
    <property type="taxonomic scope" value="Bacteria"/>
</dbReference>
<proteinExistence type="predicted"/>
<name>U5DJ84_9CHRO</name>
<keyword evidence="2" id="KW-1185">Reference proteome</keyword>
<accession>U5DJ84</accession>
<dbReference type="STRING" id="582515.KR51_00024450"/>
<sequence length="188" mass="20488">MKGCASIGIGLLSVLAMGTIGVDTALGLPTVKSIALGANRNLPWSEPAQIDDPFEGSFVGVFDRHIFFGRFLNTSARIEIQSLWGPESIRVLSIVRDRNCLSHSVRGFCSDFTNARNIITLLMKIDGEIFEVTGQNSQFPVTPELATTLQTTPEEEIAIRLITDSGEVIDSELGKDTVRAWKTVYGSL</sequence>
<organism evidence="1 2">
    <name type="scientific">Rubidibacter lacunae KORDI 51-2</name>
    <dbReference type="NCBI Taxonomy" id="582515"/>
    <lineage>
        <taxon>Bacteria</taxon>
        <taxon>Bacillati</taxon>
        <taxon>Cyanobacteriota</taxon>
        <taxon>Cyanophyceae</taxon>
        <taxon>Oscillatoriophycideae</taxon>
        <taxon>Chroococcales</taxon>
        <taxon>Aphanothecaceae</taxon>
        <taxon>Rubidibacter</taxon>
    </lineage>
</organism>
<dbReference type="EMBL" id="ASSJ01000059">
    <property type="protein sequence ID" value="ERN40992.1"/>
    <property type="molecule type" value="Genomic_DNA"/>
</dbReference>
<reference evidence="1 2" key="1">
    <citation type="submission" date="2013-05" db="EMBL/GenBank/DDBJ databases">
        <title>Draft genome sequence of Rubidibacter lacunae KORDI 51-2.</title>
        <authorList>
            <person name="Choi D.H."/>
            <person name="Noh J.H."/>
            <person name="Kwon K.-K."/>
            <person name="Lee J.-H."/>
            <person name="Ryu J.-Y."/>
        </authorList>
    </citation>
    <scope>NUCLEOTIDE SEQUENCE [LARGE SCALE GENOMIC DNA]</scope>
    <source>
        <strain evidence="1 2">KORDI 51-2</strain>
    </source>
</reference>
<evidence type="ECO:0000313" key="1">
    <source>
        <dbReference type="EMBL" id="ERN40992.1"/>
    </source>
</evidence>
<evidence type="ECO:0000313" key="2">
    <source>
        <dbReference type="Proteomes" id="UP000016960"/>
    </source>
</evidence>
<dbReference type="InParanoid" id="U5DJ84"/>
<comment type="caution">
    <text evidence="1">The sequence shown here is derived from an EMBL/GenBank/DDBJ whole genome shotgun (WGS) entry which is preliminary data.</text>
</comment>
<gene>
    <name evidence="1" type="ORF">KR51_00024450</name>
</gene>